<keyword evidence="2" id="KW-1185">Reference proteome</keyword>
<dbReference type="Gene3D" id="1.20.1270.340">
    <property type="match status" value="1"/>
</dbReference>
<dbReference type="OrthoDB" id="6402824at2"/>
<gene>
    <name evidence="1" type="ORF">VIBC2010_08488</name>
</gene>
<protein>
    <submittedName>
        <fullName evidence="1">Primosomal replication protein N</fullName>
    </submittedName>
</protein>
<dbReference type="AlphaFoldDB" id="E3BEF4"/>
<dbReference type="Pfam" id="PF07445">
    <property type="entry name" value="PriC"/>
    <property type="match status" value="1"/>
</dbReference>
<organism evidence="1 2">
    <name type="scientific">Vibrio caribbeanicus ATCC BAA-2122</name>
    <dbReference type="NCBI Taxonomy" id="796620"/>
    <lineage>
        <taxon>Bacteria</taxon>
        <taxon>Pseudomonadati</taxon>
        <taxon>Pseudomonadota</taxon>
        <taxon>Gammaproteobacteria</taxon>
        <taxon>Vibrionales</taxon>
        <taxon>Vibrionaceae</taxon>
        <taxon>Vibrio</taxon>
    </lineage>
</organism>
<dbReference type="STRING" id="796620.VIBC2010_08488"/>
<evidence type="ECO:0000313" key="2">
    <source>
        <dbReference type="Proteomes" id="UP000002943"/>
    </source>
</evidence>
<dbReference type="eggNOG" id="COG3923">
    <property type="taxonomic scope" value="Bacteria"/>
</dbReference>
<comment type="caution">
    <text evidence="1">The sequence shown here is derived from an EMBL/GenBank/DDBJ whole genome shotgun (WGS) entry which is preliminary data.</text>
</comment>
<evidence type="ECO:0000313" key="1">
    <source>
        <dbReference type="EMBL" id="EFP98571.1"/>
    </source>
</evidence>
<dbReference type="Proteomes" id="UP000002943">
    <property type="component" value="Unassembled WGS sequence"/>
</dbReference>
<dbReference type="EMBL" id="AEIU01000002">
    <property type="protein sequence ID" value="EFP98571.1"/>
    <property type="molecule type" value="Genomic_DNA"/>
</dbReference>
<proteinExistence type="predicted"/>
<dbReference type="InterPro" id="IPR038338">
    <property type="entry name" value="PriC_sf"/>
</dbReference>
<sequence>MLKIEKIAEKVEQLLQRAQTHHLFDRDQSQPIYDEQLFNQKGNSIAKCIKETQAIFNGLKNHIHQPEATSDRARYLAEKLIDQMTAIEKTLEDNTTSFTYENDQQVQIRQLSEQLKQHQEWERRLLLMVKEAELTYEQSQQAQCAQQKLIQVQSRLRRCQQAKLLIEKNLHYIERKT</sequence>
<name>E3BEF4_9VIBR</name>
<reference evidence="1 2" key="1">
    <citation type="journal article" date="2012" name="Int. J. Syst. Evol. Microbiol.">
        <title>Vibrio caribbeanicus sp. nov., isolated from the marine sponge Scleritoderma cyanea.</title>
        <authorList>
            <person name="Hoffmann M."/>
            <person name="Monday S.R."/>
            <person name="Allard M.W."/>
            <person name="Strain E.A."/>
            <person name="Whittaker P."/>
            <person name="Naum M."/>
            <person name="McCarthy P.J."/>
            <person name="Lopez J.V."/>
            <person name="Fischer M."/>
            <person name="Brown E.W."/>
        </authorList>
    </citation>
    <scope>NUCLEOTIDE SEQUENCE [LARGE SCALE GENOMIC DNA]</scope>
    <source>
        <strain evidence="1 2">ATCC BAA-2122</strain>
    </source>
</reference>
<dbReference type="RefSeq" id="WP_009599243.1">
    <property type="nucleotide sequence ID" value="NZ_AEIU01000002.1"/>
</dbReference>
<accession>E3BEF4</accession>
<dbReference type="InterPro" id="IPR010890">
    <property type="entry name" value="PriC"/>
</dbReference>